<keyword evidence="6 11" id="KW-0548">Nucleotidyltransferase</keyword>
<dbReference type="Proteomes" id="UP000295757">
    <property type="component" value="Unassembled WGS sequence"/>
</dbReference>
<comment type="function">
    <text evidence="11">DNA-dependent RNA polymerase catalyzes the transcription of DNA into RNA using the four ribonucleoside triphosphates as substrates.</text>
</comment>
<dbReference type="OrthoDB" id="9805706at2"/>
<comment type="subunit">
    <text evidence="11">Homodimer. The RNAP catalytic core consists of 2 alpha, 1 beta, 1 beta' and 1 omega subunit. When a sigma factor is associated with the core the holoenzyme is formed, which can initiate transcription.</text>
</comment>
<dbReference type="GO" id="GO:0003899">
    <property type="term" value="F:DNA-directed RNA polymerase activity"/>
    <property type="evidence" value="ECO:0007669"/>
    <property type="project" value="UniProtKB-UniRule"/>
</dbReference>
<evidence type="ECO:0000256" key="2">
    <source>
        <dbReference type="ARBA" id="ARBA00012418"/>
    </source>
</evidence>
<dbReference type="GO" id="GO:0005737">
    <property type="term" value="C:cytoplasm"/>
    <property type="evidence" value="ECO:0007669"/>
    <property type="project" value="UniProtKB-ARBA"/>
</dbReference>
<keyword evidence="7 11" id="KW-0804">Transcription</keyword>
<dbReference type="InterPro" id="IPR036603">
    <property type="entry name" value="RBP11-like"/>
</dbReference>
<evidence type="ECO:0000256" key="10">
    <source>
        <dbReference type="ARBA" id="ARBA00048552"/>
    </source>
</evidence>
<feature type="region of interest" description="Alpha N-terminal domain (alpha-NTD)" evidence="11">
    <location>
        <begin position="1"/>
        <end position="257"/>
    </location>
</feature>
<accession>A0A4R7UED2</accession>
<evidence type="ECO:0000256" key="8">
    <source>
        <dbReference type="ARBA" id="ARBA00032524"/>
    </source>
</evidence>
<feature type="region of interest" description="Alpha C-terminal domain (alpha-CTD)" evidence="11">
    <location>
        <begin position="266"/>
        <end position="336"/>
    </location>
</feature>
<reference evidence="13 14" key="1">
    <citation type="submission" date="2019-03" db="EMBL/GenBank/DDBJ databases">
        <title>Genomic Encyclopedia of Archaeal and Bacterial Type Strains, Phase II (KMG-II): from individual species to whole genera.</title>
        <authorList>
            <person name="Goeker M."/>
        </authorList>
    </citation>
    <scope>NUCLEOTIDE SEQUENCE [LARGE SCALE GENOMIC DNA]</scope>
    <source>
        <strain evidence="13 14">ATCC 35214</strain>
    </source>
</reference>
<comment type="caution">
    <text evidence="13">The sequence shown here is derived from an EMBL/GenBank/DDBJ whole genome shotgun (WGS) entry which is preliminary data.</text>
</comment>
<feature type="domain" description="DNA-directed RNA polymerase RpoA/D/Rpb3-type" evidence="12">
    <location>
        <begin position="22"/>
        <end position="248"/>
    </location>
</feature>
<dbReference type="GO" id="GO:0006351">
    <property type="term" value="P:DNA-templated transcription"/>
    <property type="evidence" value="ECO:0007669"/>
    <property type="project" value="UniProtKB-UniRule"/>
</dbReference>
<dbReference type="Gene3D" id="3.30.1360.10">
    <property type="entry name" value="RNA polymerase, RBP11-like subunit"/>
    <property type="match status" value="1"/>
</dbReference>
<dbReference type="GO" id="GO:0000428">
    <property type="term" value="C:DNA-directed RNA polymerase complex"/>
    <property type="evidence" value="ECO:0007669"/>
    <property type="project" value="UniProtKB-KW"/>
</dbReference>
<dbReference type="SMART" id="SM00662">
    <property type="entry name" value="RPOLD"/>
    <property type="match status" value="1"/>
</dbReference>
<dbReference type="InterPro" id="IPR011773">
    <property type="entry name" value="DNA-dir_RpoA"/>
</dbReference>
<dbReference type="HAMAP" id="MF_00059">
    <property type="entry name" value="RNApol_bact_RpoA"/>
    <property type="match status" value="1"/>
</dbReference>
<comment type="catalytic activity">
    <reaction evidence="10 11">
        <text>RNA(n) + a ribonucleoside 5'-triphosphate = RNA(n+1) + diphosphate</text>
        <dbReference type="Rhea" id="RHEA:21248"/>
        <dbReference type="Rhea" id="RHEA-COMP:14527"/>
        <dbReference type="Rhea" id="RHEA-COMP:17342"/>
        <dbReference type="ChEBI" id="CHEBI:33019"/>
        <dbReference type="ChEBI" id="CHEBI:61557"/>
        <dbReference type="ChEBI" id="CHEBI:140395"/>
        <dbReference type="EC" id="2.7.7.6"/>
    </reaction>
</comment>
<dbReference type="SUPFAM" id="SSF47789">
    <property type="entry name" value="C-terminal domain of RNA polymerase alpha subunit"/>
    <property type="match status" value="1"/>
</dbReference>
<protein>
    <recommendedName>
        <fullName evidence="3 11">DNA-directed RNA polymerase subunit alpha</fullName>
        <shortName evidence="11">RNAP subunit alpha</shortName>
        <ecNumber evidence="2 11">2.7.7.6</ecNumber>
    </recommendedName>
    <alternativeName>
        <fullName evidence="9 11">RNA polymerase subunit alpha</fullName>
    </alternativeName>
    <alternativeName>
        <fullName evidence="8 11">Transcriptase subunit alpha</fullName>
    </alternativeName>
</protein>
<evidence type="ECO:0000256" key="11">
    <source>
        <dbReference type="HAMAP-Rule" id="MF_00059"/>
    </source>
</evidence>
<evidence type="ECO:0000256" key="6">
    <source>
        <dbReference type="ARBA" id="ARBA00022695"/>
    </source>
</evidence>
<dbReference type="NCBIfam" id="TIGR02027">
    <property type="entry name" value="rpoA"/>
    <property type="match status" value="1"/>
</dbReference>
<dbReference type="Pfam" id="PF01000">
    <property type="entry name" value="RNA_pol_A_bac"/>
    <property type="match status" value="1"/>
</dbReference>
<dbReference type="Gene3D" id="2.170.120.12">
    <property type="entry name" value="DNA-directed RNA polymerase, insert domain"/>
    <property type="match status" value="1"/>
</dbReference>
<gene>
    <name evidence="11" type="primary">rpoA</name>
    <name evidence="13" type="ORF">BCF59_0406</name>
</gene>
<evidence type="ECO:0000256" key="3">
    <source>
        <dbReference type="ARBA" id="ARBA00015972"/>
    </source>
</evidence>
<dbReference type="InterPro" id="IPR036643">
    <property type="entry name" value="RNApol_insert_sf"/>
</dbReference>
<dbReference type="Gene3D" id="1.10.150.20">
    <property type="entry name" value="5' to 3' exonuclease, C-terminal subdomain"/>
    <property type="match status" value="1"/>
</dbReference>
<comment type="domain">
    <text evidence="11">The N-terminal domain is essential for RNAP assembly and basal transcription, whereas the C-terminal domain is involved in interaction with transcriptional regulators and with upstream promoter elements.</text>
</comment>
<evidence type="ECO:0000259" key="12">
    <source>
        <dbReference type="SMART" id="SM00662"/>
    </source>
</evidence>
<evidence type="ECO:0000256" key="5">
    <source>
        <dbReference type="ARBA" id="ARBA00022679"/>
    </source>
</evidence>
<dbReference type="Pfam" id="PF03118">
    <property type="entry name" value="RNA_pol_A_CTD"/>
    <property type="match status" value="1"/>
</dbReference>
<dbReference type="EC" id="2.7.7.6" evidence="2 11"/>
<dbReference type="GO" id="GO:0046983">
    <property type="term" value="F:protein dimerization activity"/>
    <property type="evidence" value="ECO:0007669"/>
    <property type="project" value="InterPro"/>
</dbReference>
<dbReference type="EMBL" id="SOCN01000001">
    <property type="protein sequence ID" value="TDV24436.1"/>
    <property type="molecule type" value="Genomic_DNA"/>
</dbReference>
<organism evidence="13 14">
    <name type="scientific">Mycoplasmopsis mustelae</name>
    <dbReference type="NCBI Taxonomy" id="171289"/>
    <lineage>
        <taxon>Bacteria</taxon>
        <taxon>Bacillati</taxon>
        <taxon>Mycoplasmatota</taxon>
        <taxon>Mycoplasmoidales</taxon>
        <taxon>Metamycoplasmataceae</taxon>
        <taxon>Mycoplasmopsis</taxon>
    </lineage>
</organism>
<dbReference type="SUPFAM" id="SSF55257">
    <property type="entry name" value="RBP11-like subunits of RNA polymerase"/>
    <property type="match status" value="1"/>
</dbReference>
<evidence type="ECO:0000313" key="13">
    <source>
        <dbReference type="EMBL" id="TDV24436.1"/>
    </source>
</evidence>
<evidence type="ECO:0000256" key="4">
    <source>
        <dbReference type="ARBA" id="ARBA00022478"/>
    </source>
</evidence>
<dbReference type="InterPro" id="IPR011263">
    <property type="entry name" value="DNA-dir_RNA_pol_RpoA/D/Rpb3"/>
</dbReference>
<keyword evidence="5 11" id="KW-0808">Transferase</keyword>
<name>A0A4R7UED2_9BACT</name>
<proteinExistence type="inferred from homology"/>
<sequence length="336" mass="37970">MEKMKQLSYNKKPVFREVGENETTFTLQGLERGFANTLGVALRRVLLSSITSLAPFCVRIDGVEHEFTTIKDVIEDVPSLIMNLRKVKFTYDPELVSDNEIIKVKLVSDSEGILTAAKIQISHPSVKVIDPNIHIANISSANALKLEMFLRVGRGFVSFEENKVFISKPEIKVALDTDIKKAEYIAVDSDFSPIEKVWYSQRELNSSSPKIEEELEFNIITNGTVTAKQAIKSAAEILIGHFAVIGDVENIKNVDIFEKEEEIEEQTPENEIEISQMGFSVRSYNALKKVGIRKLNELAEMKYEDLENIKNLGKKSIEEIVKKCNEYGVYLKEGDE</sequence>
<evidence type="ECO:0000313" key="14">
    <source>
        <dbReference type="Proteomes" id="UP000295757"/>
    </source>
</evidence>
<dbReference type="InterPro" id="IPR011262">
    <property type="entry name" value="DNA-dir_RNA_pol_insert"/>
</dbReference>
<dbReference type="CDD" id="cd06928">
    <property type="entry name" value="RNAP_alpha_NTD"/>
    <property type="match status" value="1"/>
</dbReference>
<keyword evidence="4 11" id="KW-0240">DNA-directed RNA polymerase</keyword>
<dbReference type="RefSeq" id="WP_134110722.1">
    <property type="nucleotide sequence ID" value="NZ_SOCN01000001.1"/>
</dbReference>
<comment type="similarity">
    <text evidence="1 11">Belongs to the RNA polymerase alpha chain family.</text>
</comment>
<dbReference type="InterPro" id="IPR011260">
    <property type="entry name" value="RNAP_asu_C"/>
</dbReference>
<dbReference type="Pfam" id="PF01193">
    <property type="entry name" value="RNA_pol_L"/>
    <property type="match status" value="1"/>
</dbReference>
<dbReference type="GO" id="GO:0003677">
    <property type="term" value="F:DNA binding"/>
    <property type="evidence" value="ECO:0007669"/>
    <property type="project" value="UniProtKB-UniRule"/>
</dbReference>
<evidence type="ECO:0000256" key="7">
    <source>
        <dbReference type="ARBA" id="ARBA00023163"/>
    </source>
</evidence>
<evidence type="ECO:0000256" key="1">
    <source>
        <dbReference type="ARBA" id="ARBA00007123"/>
    </source>
</evidence>
<dbReference type="SUPFAM" id="SSF56553">
    <property type="entry name" value="Insert subdomain of RNA polymerase alpha subunit"/>
    <property type="match status" value="1"/>
</dbReference>
<evidence type="ECO:0000256" key="9">
    <source>
        <dbReference type="ARBA" id="ARBA00033070"/>
    </source>
</evidence>
<keyword evidence="14" id="KW-1185">Reference proteome</keyword>
<dbReference type="AlphaFoldDB" id="A0A4R7UED2"/>
<dbReference type="NCBIfam" id="NF003519">
    <property type="entry name" value="PRK05182.2-5"/>
    <property type="match status" value="1"/>
</dbReference>